<evidence type="ECO:0000256" key="4">
    <source>
        <dbReference type="ARBA" id="ARBA00023134"/>
    </source>
</evidence>
<dbReference type="EMBL" id="LCRM01000052">
    <property type="protein sequence ID" value="KKW35135.1"/>
    <property type="molecule type" value="Genomic_DNA"/>
</dbReference>
<feature type="non-terminal residue" evidence="6">
    <location>
        <position position="495"/>
    </location>
</feature>
<dbReference type="PROSITE" id="PS51722">
    <property type="entry name" value="G_TR_2"/>
    <property type="match status" value="1"/>
</dbReference>
<dbReference type="GO" id="GO:0003746">
    <property type="term" value="F:translation elongation factor activity"/>
    <property type="evidence" value="ECO:0007669"/>
    <property type="project" value="UniProtKB-KW"/>
</dbReference>
<dbReference type="InterPro" id="IPR006297">
    <property type="entry name" value="EF-4"/>
</dbReference>
<evidence type="ECO:0000256" key="2">
    <source>
        <dbReference type="ARBA" id="ARBA00022741"/>
    </source>
</evidence>
<gene>
    <name evidence="6" type="ORF">UY81_C0052G0005</name>
</gene>
<keyword evidence="2" id="KW-0547">Nucleotide-binding</keyword>
<organism evidence="6 7">
    <name type="scientific">Candidatus Giovannonibacteria bacterium GW2011_GWA2_53_7</name>
    <dbReference type="NCBI Taxonomy" id="1618650"/>
    <lineage>
        <taxon>Bacteria</taxon>
        <taxon>Candidatus Giovannoniibacteriota</taxon>
    </lineage>
</organism>
<evidence type="ECO:0000256" key="3">
    <source>
        <dbReference type="ARBA" id="ARBA00022801"/>
    </source>
</evidence>
<dbReference type="Gene3D" id="2.40.30.10">
    <property type="entry name" value="Translation factors"/>
    <property type="match status" value="1"/>
</dbReference>
<dbReference type="Pfam" id="PF03144">
    <property type="entry name" value="GTP_EFTU_D2"/>
    <property type="match status" value="1"/>
</dbReference>
<feature type="domain" description="Tr-type G" evidence="5">
    <location>
        <begin position="5"/>
        <end position="182"/>
    </location>
</feature>
<name>A0A0G1XW69_9BACT</name>
<dbReference type="InterPro" id="IPR004161">
    <property type="entry name" value="EFTu-like_2"/>
</dbReference>
<sequence>MFAKLSIRNFCIIAHVDHGKSTLADSLLRLTGTISERQLQPQHLDMMELERERGITIKLQPVRMAYRGHELNLIDTPGHVDFAYEVSRSLAAVEGALLLVDSSQGIQAQTLANLHLALMAGLTIIPIVTKADLPAADVAGTVTSLSELVGVPPDQVIVTSAKASQGIAAVLDAIVERVPPPVEIEGDQSLQALVFDSKFNEYRGVVAYVRLMNGQVKKGERVLLLATRTLSEVVEVGWFNPEMTATPVLDAGEIGYIVLGTKQLAAVRVGDTITHRVNPGLALPGYRPLPPMVFAGLYTKDGSQFEQLRTALGKLQLTDASLEAVPERSSVLGQGFRCGFLGLLHMEIIKERLLREYGLTVLLTAPSVAYHLISLTGKSLVVSSPGDWPDASPGWQTLEPYVNIEIISPAMFQGAMIQLVVSRRGTYHEVTPLPGDRLRLVFDMPLAEILTDFYDQLKSISSGYASLSYSIADYRPTDIVKLDILLAEETVEGLS</sequence>
<dbReference type="InterPro" id="IPR000795">
    <property type="entry name" value="T_Tr_GTP-bd_dom"/>
</dbReference>
<dbReference type="Pfam" id="PF00009">
    <property type="entry name" value="GTP_EFTU"/>
    <property type="match status" value="1"/>
</dbReference>
<dbReference type="Gene3D" id="3.40.50.300">
    <property type="entry name" value="P-loop containing nucleotide triphosphate hydrolases"/>
    <property type="match status" value="1"/>
</dbReference>
<dbReference type="NCBIfam" id="TIGR01393">
    <property type="entry name" value="lepA"/>
    <property type="match status" value="1"/>
</dbReference>
<dbReference type="InterPro" id="IPR000640">
    <property type="entry name" value="EFG_V-like"/>
</dbReference>
<dbReference type="CDD" id="cd16260">
    <property type="entry name" value="EF4_III"/>
    <property type="match status" value="1"/>
</dbReference>
<dbReference type="InterPro" id="IPR035647">
    <property type="entry name" value="EFG_III/V"/>
</dbReference>
<dbReference type="FunFam" id="2.40.30.10:FF:000015">
    <property type="entry name" value="Translation factor GUF1, mitochondrial"/>
    <property type="match status" value="1"/>
</dbReference>
<keyword evidence="4" id="KW-0342">GTP-binding</keyword>
<keyword evidence="3" id="KW-0378">Hydrolase</keyword>
<dbReference type="SUPFAM" id="SSF52540">
    <property type="entry name" value="P-loop containing nucleoside triphosphate hydrolases"/>
    <property type="match status" value="1"/>
</dbReference>
<dbReference type="GO" id="GO:0043022">
    <property type="term" value="F:ribosome binding"/>
    <property type="evidence" value="ECO:0007669"/>
    <property type="project" value="TreeGrafter"/>
</dbReference>
<dbReference type="Gene3D" id="3.30.70.240">
    <property type="match status" value="1"/>
</dbReference>
<dbReference type="FunFam" id="3.30.70.870:FF:000004">
    <property type="entry name" value="Translation factor GUF1, mitochondrial"/>
    <property type="match status" value="1"/>
</dbReference>
<dbReference type="Gene3D" id="3.30.70.870">
    <property type="entry name" value="Elongation Factor G (Translational Gtpase), domain 3"/>
    <property type="match status" value="1"/>
</dbReference>
<reference evidence="6 7" key="1">
    <citation type="journal article" date="2015" name="Nature">
        <title>rRNA introns, odd ribosomes, and small enigmatic genomes across a large radiation of phyla.</title>
        <authorList>
            <person name="Brown C.T."/>
            <person name="Hug L.A."/>
            <person name="Thomas B.C."/>
            <person name="Sharon I."/>
            <person name="Castelle C.J."/>
            <person name="Singh A."/>
            <person name="Wilkins M.J."/>
            <person name="Williams K.H."/>
            <person name="Banfield J.F."/>
        </authorList>
    </citation>
    <scope>NUCLEOTIDE SEQUENCE [LARGE SCALE GENOMIC DNA]</scope>
</reference>
<dbReference type="GO" id="GO:0003924">
    <property type="term" value="F:GTPase activity"/>
    <property type="evidence" value="ECO:0007669"/>
    <property type="project" value="InterPro"/>
</dbReference>
<protein>
    <submittedName>
        <fullName evidence="6">Elongation factor 4</fullName>
    </submittedName>
</protein>
<dbReference type="SUPFAM" id="SSF54980">
    <property type="entry name" value="EF-G C-terminal domain-like"/>
    <property type="match status" value="2"/>
</dbReference>
<dbReference type="InterPro" id="IPR027417">
    <property type="entry name" value="P-loop_NTPase"/>
</dbReference>
<dbReference type="CDD" id="cd01890">
    <property type="entry name" value="LepA"/>
    <property type="match status" value="1"/>
</dbReference>
<keyword evidence="6" id="KW-0251">Elongation factor</keyword>
<dbReference type="CDD" id="cd03699">
    <property type="entry name" value="EF4_II"/>
    <property type="match status" value="1"/>
</dbReference>
<accession>A0A0G1XW69</accession>
<dbReference type="InterPro" id="IPR009000">
    <property type="entry name" value="Transl_B-barrel_sf"/>
</dbReference>
<dbReference type="InterPro" id="IPR005225">
    <property type="entry name" value="Small_GTP-bd"/>
</dbReference>
<comment type="caution">
    <text evidence="6">The sequence shown here is derived from an EMBL/GenBank/DDBJ whole genome shotgun (WGS) entry which is preliminary data.</text>
</comment>
<dbReference type="PANTHER" id="PTHR43512:SF4">
    <property type="entry name" value="TRANSLATION FACTOR GUF1 HOMOLOG, CHLOROPLASTIC"/>
    <property type="match status" value="1"/>
</dbReference>
<dbReference type="SUPFAM" id="SSF50447">
    <property type="entry name" value="Translation proteins"/>
    <property type="match status" value="1"/>
</dbReference>
<evidence type="ECO:0000259" key="5">
    <source>
        <dbReference type="PROSITE" id="PS51722"/>
    </source>
</evidence>
<comment type="similarity">
    <text evidence="1">Belongs to the TRAFAC class translation factor GTPase superfamily. Classic translation factor GTPase family. LepA subfamily.</text>
</comment>
<dbReference type="Proteomes" id="UP000034290">
    <property type="component" value="Unassembled WGS sequence"/>
</dbReference>
<dbReference type="CDD" id="cd03709">
    <property type="entry name" value="lepA_C"/>
    <property type="match status" value="1"/>
</dbReference>
<dbReference type="PANTHER" id="PTHR43512">
    <property type="entry name" value="TRANSLATION FACTOR GUF1-RELATED"/>
    <property type="match status" value="1"/>
</dbReference>
<keyword evidence="6" id="KW-0648">Protein biosynthesis</keyword>
<dbReference type="GO" id="GO:0045727">
    <property type="term" value="P:positive regulation of translation"/>
    <property type="evidence" value="ECO:0007669"/>
    <property type="project" value="TreeGrafter"/>
</dbReference>
<dbReference type="AlphaFoldDB" id="A0A0G1XW69"/>
<evidence type="ECO:0000313" key="6">
    <source>
        <dbReference type="EMBL" id="KKW35135.1"/>
    </source>
</evidence>
<dbReference type="InterPro" id="IPR035654">
    <property type="entry name" value="LepA_IV"/>
</dbReference>
<evidence type="ECO:0000256" key="1">
    <source>
        <dbReference type="ARBA" id="ARBA00005454"/>
    </source>
</evidence>
<dbReference type="PRINTS" id="PR00315">
    <property type="entry name" value="ELONGATNFCT"/>
</dbReference>
<proteinExistence type="inferred from homology"/>
<dbReference type="GO" id="GO:0005525">
    <property type="term" value="F:GTP binding"/>
    <property type="evidence" value="ECO:0007669"/>
    <property type="project" value="UniProtKB-KW"/>
</dbReference>
<dbReference type="Pfam" id="PF00679">
    <property type="entry name" value="EFG_C"/>
    <property type="match status" value="1"/>
</dbReference>
<dbReference type="PATRIC" id="fig|1618650.3.peg.504"/>
<dbReference type="HAMAP" id="MF_00071">
    <property type="entry name" value="LepA"/>
    <property type="match status" value="1"/>
</dbReference>
<dbReference type="NCBIfam" id="TIGR00231">
    <property type="entry name" value="small_GTP"/>
    <property type="match status" value="1"/>
</dbReference>
<evidence type="ECO:0000313" key="7">
    <source>
        <dbReference type="Proteomes" id="UP000034290"/>
    </source>
</evidence>